<name>A0ABR7FXK7_9FIRM</name>
<proteinExistence type="predicted"/>
<keyword evidence="2" id="KW-1185">Reference proteome</keyword>
<dbReference type="EMBL" id="JACOPD010000002">
    <property type="protein sequence ID" value="MBC5679894.1"/>
    <property type="molecule type" value="Genomic_DNA"/>
</dbReference>
<dbReference type="Proteomes" id="UP000628463">
    <property type="component" value="Unassembled WGS sequence"/>
</dbReference>
<accession>A0ABR7FXK7</accession>
<organism evidence="1 2">
    <name type="scientific">Lachnospira hominis</name>
    <name type="common">ex Liu et al. 2021</name>
    <dbReference type="NCBI Taxonomy" id="2763051"/>
    <lineage>
        <taxon>Bacteria</taxon>
        <taxon>Bacillati</taxon>
        <taxon>Bacillota</taxon>
        <taxon>Clostridia</taxon>
        <taxon>Lachnospirales</taxon>
        <taxon>Lachnospiraceae</taxon>
        <taxon>Lachnospira</taxon>
    </lineage>
</organism>
<dbReference type="RefSeq" id="WP_186836105.1">
    <property type="nucleotide sequence ID" value="NZ_JACOPD010000002.1"/>
</dbReference>
<protein>
    <submittedName>
        <fullName evidence="1">Uncharacterized protein</fullName>
    </submittedName>
</protein>
<gene>
    <name evidence="1" type="ORF">H8S01_02825</name>
</gene>
<evidence type="ECO:0000313" key="2">
    <source>
        <dbReference type="Proteomes" id="UP000628463"/>
    </source>
</evidence>
<reference evidence="1 2" key="1">
    <citation type="submission" date="2020-08" db="EMBL/GenBank/DDBJ databases">
        <title>Genome public.</title>
        <authorList>
            <person name="Liu C."/>
            <person name="Sun Q."/>
        </authorList>
    </citation>
    <scope>NUCLEOTIDE SEQUENCE [LARGE SCALE GENOMIC DNA]</scope>
    <source>
        <strain evidence="1 2">NSJ-43</strain>
    </source>
</reference>
<comment type="caution">
    <text evidence="1">The sequence shown here is derived from an EMBL/GenBank/DDBJ whole genome shotgun (WGS) entry which is preliminary data.</text>
</comment>
<evidence type="ECO:0000313" key="1">
    <source>
        <dbReference type="EMBL" id="MBC5679894.1"/>
    </source>
</evidence>
<sequence length="117" mass="13445">MSSSKKVNNLAKRVSSEYKQIVNPSCNGSSQTDNDIKDGCEQARHAEQTIKKQQMVHEHNLDIENSYCDIGQKKSHGIKMIVNNEYIPSLRSHDNLRNAMIIHEILSQPVCKRRKKR</sequence>